<dbReference type="AlphaFoldDB" id="A0AA88Y0K9"/>
<feature type="domain" description="DAAF9 N-terminal" evidence="1">
    <location>
        <begin position="8"/>
        <end position="217"/>
    </location>
</feature>
<reference evidence="6" key="1">
    <citation type="submission" date="2019-08" db="EMBL/GenBank/DDBJ databases">
        <title>The improved chromosome-level genome for the pearl oyster Pinctada fucata martensii using PacBio sequencing and Hi-C.</title>
        <authorList>
            <person name="Zheng Z."/>
        </authorList>
    </citation>
    <scope>NUCLEOTIDE SEQUENCE</scope>
    <source>
        <strain evidence="6">ZZ-2019</strain>
        <tissue evidence="6">Adductor muscle</tissue>
    </source>
</reference>
<dbReference type="Proteomes" id="UP001186944">
    <property type="component" value="Unassembled WGS sequence"/>
</dbReference>
<protein>
    <submittedName>
        <fullName evidence="6">Uncharacterized protein</fullName>
    </submittedName>
</protein>
<sequence length="1147" mass="129845">MSSKKFKRPSSARRHIRLETFTPFVSGSRLASVQNLLRDGDTNPQQPDAILCITGIDSRYNDGTNELIHYLLFGFFEVRKQELERSGYEEETIDDLIILIRHNEVDIYCNPINYHYLLPYVSHWRNVRFHCMTDDEYEDEEAAENFKVTSFVAMVEGLQKIGIPYCHSGLEIGEFDKMLLEKWPIIQAYALEDYGGGGFFTLKYETVDMGRQLQELYSLMDPVAMEMMLTNELTLFERQWSTAVTMIDVEMASTPQRLMEEKISEPLKSFYRHGRIGTSLEDKNEQRQGPFVLFGSNTKKTMLTQLKNGDKVSQSDLHNTGINGHAKHMICHGVSPKGPLCCTRTYFFTDMTDSHSGEMLMQVYAAMVDSVLEAVNVYSSTLSLHKARAAAVDMLCDQCSLLSNPTLTKYIQRKTLPVEEGSRSLMLKSASLYLYDIPSCLHSAKVLGSLAFSEMFQDSVIEVSREDGTQRYDSSVLFVTSSVPRFKAWAVRKTSQEAPVAKTEMQSLTGYGKQLMSGEIVHFSTERHIYSPALEADLYVFEQAIVIWTQQLGKVILDKSNIKGLRFYDANSFRVISVLMVDIKLSAKTSLPTFLQSREATVYVTFIPKSKAFKLMYQEVLPAWKDSDTELPTVEKSQELPKAFIPQYTQQQNKLTAEGLPVSPYHKAKGLFSNLDQFMSHFAVSSVSSSQVEESVLPTLLNKVTEVIPSPETSGVIEVNTKQFSGIVVTILSGIPGSHKDNLCNTLLRVSKHISWTVLKQPLNASRCIVPREFQRTLTSLWTSYRRKRVSDPSTPKPKVLLVTPGFLSAMEVAIAIVNHPDPDVRKHTRIGAVTVCIDPLNSFIHHKLNFPHLLNQCAQGWVNNILFTSSTSIQDSNLAEIQGVLRSVNSDVAFFLAEKGEIVRSGDIDAVLSENLFIESSKVRARNLLTPGWTEGVYSLKRPGFSMNSVVLNFTQPLERTPFINRLRGLRNEERQFPFCGSIFFVEGQVYFSDSEQQMDVQYCTTSNFLSVTKSLDQSGLVANGDGINHSQSTIMFTGFELKEEILKDWIRSCAKQKPKKKDPLTRKDLTKDAIKKIHADHHLDDLPAGWFYNGTQYVSFDGEKQDQHPSLDEFIEGYIKQKNQEIEEFNKEAELSARQFVDLFS</sequence>
<dbReference type="InterPro" id="IPR058844">
    <property type="entry name" value="PB_DAAF9"/>
</dbReference>
<dbReference type="InterPro" id="IPR056498">
    <property type="entry name" value="DAAF9_N"/>
</dbReference>
<dbReference type="Pfam" id="PF25203">
    <property type="entry name" value="PB_DAAF9"/>
    <property type="match status" value="1"/>
</dbReference>
<dbReference type="InterPro" id="IPR056414">
    <property type="entry name" value="DAAF9_CobW_C"/>
</dbReference>
<gene>
    <name evidence="6" type="ORF">FSP39_014571</name>
</gene>
<evidence type="ECO:0000259" key="5">
    <source>
        <dbReference type="Pfam" id="PF26246"/>
    </source>
</evidence>
<organism evidence="6 7">
    <name type="scientific">Pinctada imbricata</name>
    <name type="common">Atlantic pearl-oyster</name>
    <name type="synonym">Pinctada martensii</name>
    <dbReference type="NCBI Taxonomy" id="66713"/>
    <lineage>
        <taxon>Eukaryota</taxon>
        <taxon>Metazoa</taxon>
        <taxon>Spiralia</taxon>
        <taxon>Lophotrochozoa</taxon>
        <taxon>Mollusca</taxon>
        <taxon>Bivalvia</taxon>
        <taxon>Autobranchia</taxon>
        <taxon>Pteriomorphia</taxon>
        <taxon>Pterioida</taxon>
        <taxon>Pterioidea</taxon>
        <taxon>Pteriidae</taxon>
        <taxon>Pinctada</taxon>
    </lineage>
</organism>
<accession>A0AA88Y0K9</accession>
<evidence type="ECO:0000259" key="2">
    <source>
        <dbReference type="Pfam" id="PF23319"/>
    </source>
</evidence>
<feature type="domain" description="DAAF9 PH" evidence="5">
    <location>
        <begin position="511"/>
        <end position="689"/>
    </location>
</feature>
<dbReference type="CDD" id="cd22936">
    <property type="entry name" value="shulin_C20orf194-like"/>
    <property type="match status" value="1"/>
</dbReference>
<comment type="caution">
    <text evidence="6">The sequence shown here is derived from an EMBL/GenBank/DDBJ whole genome shotgun (WGS) entry which is preliminary data.</text>
</comment>
<dbReference type="PANTHER" id="PTHR33664:SF1">
    <property type="entry name" value="DYNEIN AXONEMAL ASSEMBLY FACTOR 9"/>
    <property type="match status" value="1"/>
</dbReference>
<dbReference type="InterPro" id="IPR058843">
    <property type="entry name" value="PH_DAAF9"/>
</dbReference>
<evidence type="ECO:0000259" key="3">
    <source>
        <dbReference type="Pfam" id="PF25203"/>
    </source>
</evidence>
<keyword evidence="7" id="KW-1185">Reference proteome</keyword>
<dbReference type="Pfam" id="PF23281">
    <property type="entry name" value="DAAF9_N"/>
    <property type="match status" value="1"/>
</dbReference>
<feature type="domain" description="DAAF9 CobW C-like" evidence="2">
    <location>
        <begin position="950"/>
        <end position="1015"/>
    </location>
</feature>
<dbReference type="Pfam" id="PF26246">
    <property type="entry name" value="PH_DAAF9"/>
    <property type="match status" value="1"/>
</dbReference>
<dbReference type="Pfam" id="PF23319">
    <property type="entry name" value="CobW_C_DAAF9"/>
    <property type="match status" value="1"/>
</dbReference>
<dbReference type="InterPro" id="IPR057478">
    <property type="entry name" value="DAAF9_2"/>
</dbReference>
<evidence type="ECO:0000313" key="6">
    <source>
        <dbReference type="EMBL" id="KAK3095428.1"/>
    </source>
</evidence>
<dbReference type="PANTHER" id="PTHR33664">
    <property type="entry name" value="RCG26366"/>
    <property type="match status" value="1"/>
</dbReference>
<evidence type="ECO:0000259" key="1">
    <source>
        <dbReference type="Pfam" id="PF23281"/>
    </source>
</evidence>
<feature type="domain" description="DAAF9" evidence="4">
    <location>
        <begin position="729"/>
        <end position="934"/>
    </location>
</feature>
<dbReference type="Pfam" id="PF25204">
    <property type="entry name" value="DAAF9_2"/>
    <property type="match status" value="1"/>
</dbReference>
<evidence type="ECO:0000313" key="7">
    <source>
        <dbReference type="Proteomes" id="UP001186944"/>
    </source>
</evidence>
<feature type="domain" description="DAAF9 pita-bread-like" evidence="3">
    <location>
        <begin position="221"/>
        <end position="475"/>
    </location>
</feature>
<dbReference type="EMBL" id="VSWD01000008">
    <property type="protein sequence ID" value="KAK3095428.1"/>
    <property type="molecule type" value="Genomic_DNA"/>
</dbReference>
<dbReference type="InterPro" id="IPR040342">
    <property type="entry name" value="DNAAF9"/>
</dbReference>
<proteinExistence type="predicted"/>
<evidence type="ECO:0000259" key="4">
    <source>
        <dbReference type="Pfam" id="PF25204"/>
    </source>
</evidence>
<name>A0AA88Y0K9_PINIB</name>